<dbReference type="RefSeq" id="WP_133255566.1">
    <property type="nucleotide sequence ID" value="NZ_CP117260.1"/>
</dbReference>
<accession>A0AAF1KQ47</accession>
<keyword evidence="2" id="KW-1185">Reference proteome</keyword>
<dbReference type="Proteomes" id="UP000249499">
    <property type="component" value="Plasmid unnamed3"/>
</dbReference>
<keyword evidence="1" id="KW-0614">Plasmid</keyword>
<dbReference type="SUPFAM" id="SSF53383">
    <property type="entry name" value="PLP-dependent transferases"/>
    <property type="match status" value="1"/>
</dbReference>
<dbReference type="EMBL" id="CP117260">
    <property type="protein sequence ID" value="WFR99318.1"/>
    <property type="molecule type" value="Genomic_DNA"/>
</dbReference>
<evidence type="ECO:0000313" key="2">
    <source>
        <dbReference type="Proteomes" id="UP000249499"/>
    </source>
</evidence>
<proteinExistence type="predicted"/>
<dbReference type="AlphaFoldDB" id="A0AAF1KQ47"/>
<dbReference type="InterPro" id="IPR015421">
    <property type="entry name" value="PyrdxlP-dep_Trfase_major"/>
</dbReference>
<reference evidence="1 2" key="1">
    <citation type="journal article" date="2018" name="Sci. Rep.">
        <title>Rhizobium tumorigenes sp. nov., a novel plant tumorigenic bacterium isolated from cane gall tumors on thornless blackberry.</title>
        <authorList>
            <person name="Kuzmanovi N."/>
            <person name="Smalla K."/>
            <person name="Gronow S."/>
            <person name="PuBawska J."/>
        </authorList>
    </citation>
    <scope>NUCLEOTIDE SEQUENCE [LARGE SCALE GENOMIC DNA]</scope>
    <source>
        <strain evidence="1 2">1078</strain>
    </source>
</reference>
<evidence type="ECO:0000313" key="1">
    <source>
        <dbReference type="EMBL" id="WFR99318.1"/>
    </source>
</evidence>
<dbReference type="InterPro" id="IPR015424">
    <property type="entry name" value="PyrdxlP-dep_Trfase"/>
</dbReference>
<geneLocation type="plasmid" evidence="1 2">
    <name>unnamed3</name>
</geneLocation>
<sequence>MAASQRLILPMPVDPSSTPAETAFLGQSLASVPLLLGAGGDQRISPDPVHRRNRYGTLTTPAEHEISFSSTTASNISGDGFRAAGIALERLVDRQSADPVAIDQWFADIRKGIATSLGSTDAEIILAASGTDAELMALCLFAELSARPLTNILVAPEETGSGVPRAAAGCHYSDLAALGSTVEAGKPLGGLDPDRIEVCTVTIRNAEGEPRRQGDIDDDMIAAVERELKRDRDVLVHVLDTSKTGLSGVTRQAARHAASLAPGRVHVIVDACQFRCSASDIRQDLADGFLVVLTGSKFVGGPPFSGALLVPTSLGEALATSGAIPSGLSAYTAAHDWPSALREKMDFTFGSHFNLGLGLRWVAASAALDRYAGIPHDEQALIKAHFVKLVRTRIDSVAGIRLHANDEGAHLDARTIVPFTISNRTGGFASFEHSQMIHLLMRERDDGPVCHLGQAVRLGSRTVLRVAASASDVLDVSARMAAALPLHQAFHPVESRLDAVFDKLAAVLHHVRAL</sequence>
<gene>
    <name evidence="1" type="ORF">PR017_27150</name>
</gene>
<protein>
    <submittedName>
        <fullName evidence="1">Uncharacterized protein</fullName>
    </submittedName>
</protein>
<dbReference type="KEGG" id="rtu:PR017_27150"/>
<reference evidence="2" key="2">
    <citation type="journal article" date="2023" name="MicrobiologyOpen">
        <title>Genomics of the tumorigenes clade of the family Rhizobiaceae and description of Rhizobium rhododendri sp. nov.</title>
        <authorList>
            <person name="Kuzmanovic N."/>
            <person name="diCenzo G.C."/>
            <person name="Bunk B."/>
            <person name="Sproeer C."/>
            <person name="Fruehling A."/>
            <person name="Neumann-Schaal M."/>
            <person name="Overmann J."/>
            <person name="Smalla K."/>
        </authorList>
    </citation>
    <scope>NUCLEOTIDE SEQUENCE [LARGE SCALE GENOMIC DNA]</scope>
    <source>
        <strain evidence="2">1078</strain>
        <plasmid evidence="2">unnamed3</plasmid>
    </source>
</reference>
<organism evidence="1 2">
    <name type="scientific">Rhizobium tumorigenes</name>
    <dbReference type="NCBI Taxonomy" id="2041385"/>
    <lineage>
        <taxon>Bacteria</taxon>
        <taxon>Pseudomonadati</taxon>
        <taxon>Pseudomonadota</taxon>
        <taxon>Alphaproteobacteria</taxon>
        <taxon>Hyphomicrobiales</taxon>
        <taxon>Rhizobiaceae</taxon>
        <taxon>Rhizobium/Agrobacterium group</taxon>
        <taxon>Rhizobium</taxon>
    </lineage>
</organism>
<dbReference type="Gene3D" id="3.40.640.10">
    <property type="entry name" value="Type I PLP-dependent aspartate aminotransferase-like (Major domain)"/>
    <property type="match status" value="1"/>
</dbReference>
<name>A0AAF1KQ47_9HYPH</name>